<gene>
    <name evidence="4" type="ORF">FO442_14035</name>
</gene>
<dbReference type="EMBL" id="VLPL01000007">
    <property type="protein sequence ID" value="TSJ41578.1"/>
    <property type="molecule type" value="Genomic_DNA"/>
</dbReference>
<protein>
    <submittedName>
        <fullName evidence="4">OmpA family protein</fullName>
    </submittedName>
</protein>
<reference evidence="4 5" key="1">
    <citation type="submission" date="2019-07" db="EMBL/GenBank/DDBJ databases">
        <authorList>
            <person name="Huq M.A."/>
        </authorList>
    </citation>
    <scope>NUCLEOTIDE SEQUENCE [LARGE SCALE GENOMIC DNA]</scope>
    <source>
        <strain evidence="4 5">MAH-3</strain>
    </source>
</reference>
<dbReference type="PANTHER" id="PTHR30329">
    <property type="entry name" value="STATOR ELEMENT OF FLAGELLAR MOTOR COMPLEX"/>
    <property type="match status" value="1"/>
</dbReference>
<keyword evidence="5" id="KW-1185">Reference proteome</keyword>
<feature type="domain" description="OmpA-like" evidence="3">
    <location>
        <begin position="18"/>
        <end position="129"/>
    </location>
</feature>
<sequence>MKGLLHSLFILAPVLLFAQAKPPVDSMSFYFEFNSHEIHFQNKRNSETKAKLAQLNDQSLILRAYTDSIGSKEYNIKLAEERLEAAKKFLNESFPGRFSIRTEVAMGEDLSQKADADKRRVDILISVVVTTRQPAKKKRTFELNVPIQLNIQFVYGRDEVLKSSYEDIQFLIEAMQEDKSLYVTLAGHVCCGTDTKNLSGMRADRIKQILVMEGNISGSRIHALGFGNKKPLFVEDSEAHRQANRRVEATFYKK</sequence>
<dbReference type="Pfam" id="PF00691">
    <property type="entry name" value="OmpA"/>
    <property type="match status" value="1"/>
</dbReference>
<feature type="chain" id="PRO_5022133745" evidence="2">
    <location>
        <begin position="21"/>
        <end position="254"/>
    </location>
</feature>
<organism evidence="4 5">
    <name type="scientific">Fluviicola chungangensis</name>
    <dbReference type="NCBI Taxonomy" id="2597671"/>
    <lineage>
        <taxon>Bacteria</taxon>
        <taxon>Pseudomonadati</taxon>
        <taxon>Bacteroidota</taxon>
        <taxon>Flavobacteriia</taxon>
        <taxon>Flavobacteriales</taxon>
        <taxon>Crocinitomicaceae</taxon>
        <taxon>Fluviicola</taxon>
    </lineage>
</organism>
<dbReference type="GO" id="GO:0016020">
    <property type="term" value="C:membrane"/>
    <property type="evidence" value="ECO:0007669"/>
    <property type="project" value="UniProtKB-UniRule"/>
</dbReference>
<evidence type="ECO:0000256" key="2">
    <source>
        <dbReference type="SAM" id="SignalP"/>
    </source>
</evidence>
<dbReference type="SUPFAM" id="SSF103088">
    <property type="entry name" value="OmpA-like"/>
    <property type="match status" value="2"/>
</dbReference>
<dbReference type="Gene3D" id="3.30.1330.60">
    <property type="entry name" value="OmpA-like domain"/>
    <property type="match status" value="2"/>
</dbReference>
<accession>A0A556MP43</accession>
<dbReference type="OrthoDB" id="9782229at2"/>
<dbReference type="AlphaFoldDB" id="A0A556MP43"/>
<dbReference type="InterPro" id="IPR006665">
    <property type="entry name" value="OmpA-like"/>
</dbReference>
<name>A0A556MP43_9FLAO</name>
<dbReference type="RefSeq" id="WP_144333838.1">
    <property type="nucleotide sequence ID" value="NZ_VLPL01000007.1"/>
</dbReference>
<dbReference type="Proteomes" id="UP000316008">
    <property type="component" value="Unassembled WGS sequence"/>
</dbReference>
<evidence type="ECO:0000259" key="3">
    <source>
        <dbReference type="PROSITE" id="PS51123"/>
    </source>
</evidence>
<evidence type="ECO:0000313" key="4">
    <source>
        <dbReference type="EMBL" id="TSJ41578.1"/>
    </source>
</evidence>
<evidence type="ECO:0000256" key="1">
    <source>
        <dbReference type="PROSITE-ProRule" id="PRU00473"/>
    </source>
</evidence>
<keyword evidence="2" id="KW-0732">Signal</keyword>
<comment type="caution">
    <text evidence="4">The sequence shown here is derived from an EMBL/GenBank/DDBJ whole genome shotgun (WGS) entry which is preliminary data.</text>
</comment>
<dbReference type="PANTHER" id="PTHR30329:SF21">
    <property type="entry name" value="LIPOPROTEIN YIAD-RELATED"/>
    <property type="match status" value="1"/>
</dbReference>
<dbReference type="PROSITE" id="PS51123">
    <property type="entry name" value="OMPA_2"/>
    <property type="match status" value="2"/>
</dbReference>
<dbReference type="InterPro" id="IPR036737">
    <property type="entry name" value="OmpA-like_sf"/>
</dbReference>
<keyword evidence="1" id="KW-0472">Membrane</keyword>
<dbReference type="InterPro" id="IPR050330">
    <property type="entry name" value="Bact_OuterMem_StrucFunc"/>
</dbReference>
<feature type="signal peptide" evidence="2">
    <location>
        <begin position="1"/>
        <end position="20"/>
    </location>
</feature>
<evidence type="ECO:0000313" key="5">
    <source>
        <dbReference type="Proteomes" id="UP000316008"/>
    </source>
</evidence>
<dbReference type="CDD" id="cd07185">
    <property type="entry name" value="OmpA_C-like"/>
    <property type="match status" value="1"/>
</dbReference>
<feature type="domain" description="OmpA-like" evidence="3">
    <location>
        <begin position="139"/>
        <end position="254"/>
    </location>
</feature>
<proteinExistence type="predicted"/>